<comment type="caution">
    <text evidence="2">The sequence shown here is derived from an EMBL/GenBank/DDBJ whole genome shotgun (WGS) entry which is preliminary data.</text>
</comment>
<feature type="region of interest" description="Disordered" evidence="1">
    <location>
        <begin position="89"/>
        <end position="127"/>
    </location>
</feature>
<feature type="region of interest" description="Disordered" evidence="1">
    <location>
        <begin position="367"/>
        <end position="514"/>
    </location>
</feature>
<feature type="compositionally biased region" description="Low complexity" evidence="1">
    <location>
        <begin position="497"/>
        <end position="507"/>
    </location>
</feature>
<accession>A0A0W0FVR7</accession>
<evidence type="ECO:0000313" key="3">
    <source>
        <dbReference type="Proteomes" id="UP000054988"/>
    </source>
</evidence>
<dbReference type="AlphaFoldDB" id="A0A0W0FVR7"/>
<feature type="compositionally biased region" description="Basic and acidic residues" evidence="1">
    <location>
        <begin position="385"/>
        <end position="398"/>
    </location>
</feature>
<feature type="compositionally biased region" description="Polar residues" evidence="1">
    <location>
        <begin position="99"/>
        <end position="118"/>
    </location>
</feature>
<dbReference type="Proteomes" id="UP000054988">
    <property type="component" value="Unassembled WGS sequence"/>
</dbReference>
<feature type="compositionally biased region" description="Polar residues" evidence="1">
    <location>
        <begin position="1"/>
        <end position="19"/>
    </location>
</feature>
<dbReference type="EMBL" id="LATX01001580">
    <property type="protein sequence ID" value="KTB40461.1"/>
    <property type="molecule type" value="Genomic_DNA"/>
</dbReference>
<feature type="compositionally biased region" description="Basic residues" evidence="1">
    <location>
        <begin position="399"/>
        <end position="408"/>
    </location>
</feature>
<sequence>MSVSFPTPSALTTITSQGLSRPPTYAASTSFHNEVPMPPVLCLPTPELPSQPQASSLEHQASLRHSLMPSTEASSTNWLQLLSPPPFAESRPDPYVGPSSLSARSPSTMHGPESTTAHRPTMGRAEKELRDKVDCRKRLHECIVDHLDEQDAKLDTLAANENVKRQHVDLAFVSQKMAMLNEEKGAGNLLKYHEVQCLIKEDKDLKKEWKETKNNPEAIANLIRWHEDQRDGEVLSCRVSSKATAADCVRSLGRQQAEAEAINSRTEVVTFGIYAHLNFESSIQSGFWHTGPIEVTIELATKKKGLPMSYKHYRLEIVEPYKVQIVGWPVNIPFVSPCNQHMKDLKQLYSMWVANDIKWVKMKASKHKKKYEDPARHGCSAKNCKTNDMDDKKVEQPSKKKAPRKKKMQPGARPLRAGPSKVRRQSQFKSQEFIKSDNDNDSDIESNNNKSNVDSNGSDKGFGEQNRHFVMDLSTDVNLGLNSDDDSNNGGDGDSNGGSDSDSNSGSDGEGNDM</sequence>
<proteinExistence type="predicted"/>
<gene>
    <name evidence="2" type="ORF">WG66_6962</name>
</gene>
<reference evidence="2 3" key="1">
    <citation type="submission" date="2015-12" db="EMBL/GenBank/DDBJ databases">
        <title>Draft genome sequence of Moniliophthora roreri, the causal agent of frosty pod rot of cacao.</title>
        <authorList>
            <person name="Aime M.C."/>
            <person name="Diaz-Valderrama J.R."/>
            <person name="Kijpornyongpan T."/>
            <person name="Phillips-Mora W."/>
        </authorList>
    </citation>
    <scope>NUCLEOTIDE SEQUENCE [LARGE SCALE GENOMIC DNA]</scope>
    <source>
        <strain evidence="2 3">MCA 2952</strain>
    </source>
</reference>
<feature type="region of interest" description="Disordered" evidence="1">
    <location>
        <begin position="1"/>
        <end position="31"/>
    </location>
</feature>
<protein>
    <submittedName>
        <fullName evidence="2">Uncharacterized protein</fullName>
    </submittedName>
</protein>
<name>A0A0W0FVR7_MONRR</name>
<organism evidence="2 3">
    <name type="scientific">Moniliophthora roreri</name>
    <name type="common">Frosty pod rot fungus</name>
    <name type="synonym">Monilia roreri</name>
    <dbReference type="NCBI Taxonomy" id="221103"/>
    <lineage>
        <taxon>Eukaryota</taxon>
        <taxon>Fungi</taxon>
        <taxon>Dikarya</taxon>
        <taxon>Basidiomycota</taxon>
        <taxon>Agaricomycotina</taxon>
        <taxon>Agaricomycetes</taxon>
        <taxon>Agaricomycetidae</taxon>
        <taxon>Agaricales</taxon>
        <taxon>Marasmiineae</taxon>
        <taxon>Marasmiaceae</taxon>
        <taxon>Moniliophthora</taxon>
    </lineage>
</organism>
<feature type="compositionally biased region" description="Basic and acidic residues" evidence="1">
    <location>
        <begin position="461"/>
        <end position="470"/>
    </location>
</feature>
<evidence type="ECO:0000256" key="1">
    <source>
        <dbReference type="SAM" id="MobiDB-lite"/>
    </source>
</evidence>
<evidence type="ECO:0000313" key="2">
    <source>
        <dbReference type="EMBL" id="KTB40461.1"/>
    </source>
</evidence>